<dbReference type="Pfam" id="PF00049">
    <property type="entry name" value="Insulin"/>
    <property type="match status" value="1"/>
</dbReference>
<protein>
    <submittedName>
        <fullName evidence="11">Insulin</fullName>
    </submittedName>
</protein>
<dbReference type="GO" id="GO:0090729">
    <property type="term" value="F:toxin activity"/>
    <property type="evidence" value="ECO:0007669"/>
    <property type="project" value="UniProtKB-KW"/>
</dbReference>
<dbReference type="Gene3D" id="1.10.100.10">
    <property type="entry name" value="Insulin-like"/>
    <property type="match status" value="1"/>
</dbReference>
<keyword evidence="7" id="KW-0119">Carbohydrate metabolism</keyword>
<dbReference type="InterPro" id="IPR022353">
    <property type="entry name" value="Insulin_CS"/>
</dbReference>
<evidence type="ECO:0000256" key="3">
    <source>
        <dbReference type="ARBA" id="ARBA00022479"/>
    </source>
</evidence>
<comment type="similarity">
    <text evidence="2">Belongs to the insulin family.</text>
</comment>
<reference evidence="11" key="1">
    <citation type="submission" date="2017-07" db="EMBL/GenBank/DDBJ databases">
        <authorList>
            <person name="Sun Z.S."/>
            <person name="Albrecht U."/>
            <person name="Echele G."/>
            <person name="Lee C.C."/>
        </authorList>
    </citation>
    <scope>NUCLEOTIDE SEQUENCE</scope>
</reference>
<name>A0A291I6Q2_CONLI</name>
<dbReference type="InterPro" id="IPR016179">
    <property type="entry name" value="Insulin-like"/>
</dbReference>
<feature type="signal peptide" evidence="9">
    <location>
        <begin position="1"/>
        <end position="24"/>
    </location>
</feature>
<evidence type="ECO:0000256" key="6">
    <source>
        <dbReference type="ARBA" id="ARBA00022815"/>
    </source>
</evidence>
<gene>
    <name evidence="11" type="primary">IGF1</name>
</gene>
<dbReference type="PIRSF" id="PIRSF018431">
    <property type="entry name" value="Molluscan_insulin_rel_peptide"/>
    <property type="match status" value="1"/>
</dbReference>
<evidence type="ECO:0000256" key="7">
    <source>
        <dbReference type="ARBA" id="ARBA00023277"/>
    </source>
</evidence>
<keyword evidence="9" id="KW-0732">Signal</keyword>
<dbReference type="GO" id="GO:0005179">
    <property type="term" value="F:hormone activity"/>
    <property type="evidence" value="ECO:0007669"/>
    <property type="project" value="UniProtKB-KW"/>
</dbReference>
<keyword evidence="5" id="KW-0800">Toxin</keyword>
<dbReference type="EMBL" id="MF443893">
    <property type="protein sequence ID" value="ATG85034.1"/>
    <property type="molecule type" value="mRNA"/>
</dbReference>
<evidence type="ECO:0000256" key="4">
    <source>
        <dbReference type="ARBA" id="ARBA00022526"/>
    </source>
</evidence>
<dbReference type="InterPro" id="IPR036438">
    <property type="entry name" value="Insulin-like_sf"/>
</dbReference>
<comment type="function">
    <text evidence="1">This venom insulin facilitates prey capture by rapidly inducing hypoglycemic shock. Intraperitoneal injection of this peptide into zebrafish lowers blood glucose with the same potency than human insulin. In vivo, when applied to water, this peptide reduces overall locomotor activity of zebrafish larvae, observed as a significant decrease in the percentage of time spent swimming and movement frequency.</text>
</comment>
<evidence type="ECO:0000259" key="10">
    <source>
        <dbReference type="Pfam" id="PF00049"/>
    </source>
</evidence>
<evidence type="ECO:0000256" key="8">
    <source>
        <dbReference type="ARBA" id="ARBA00024050"/>
    </source>
</evidence>
<dbReference type="GO" id="GO:0005576">
    <property type="term" value="C:extracellular region"/>
    <property type="evidence" value="ECO:0007669"/>
    <property type="project" value="UniProtKB-SubCell"/>
</dbReference>
<keyword evidence="4" id="KW-0313">Glucose metabolism</keyword>
<evidence type="ECO:0000256" key="9">
    <source>
        <dbReference type="SAM" id="SignalP"/>
    </source>
</evidence>
<dbReference type="AlphaFoldDB" id="A0A291I6Q2"/>
<evidence type="ECO:0000313" key="11">
    <source>
        <dbReference type="EMBL" id="ATG85034.1"/>
    </source>
</evidence>
<dbReference type="PROSITE" id="PS00262">
    <property type="entry name" value="INSULIN"/>
    <property type="match status" value="1"/>
</dbReference>
<evidence type="ECO:0000256" key="1">
    <source>
        <dbReference type="ARBA" id="ARBA00003382"/>
    </source>
</evidence>
<feature type="domain" description="Insulin-like" evidence="10">
    <location>
        <begin position="39"/>
        <end position="120"/>
    </location>
</feature>
<organism evidence="11">
    <name type="scientific">Conus lividus</name>
    <name type="common">Livid cone</name>
    <dbReference type="NCBI Taxonomy" id="89426"/>
    <lineage>
        <taxon>Eukaryota</taxon>
        <taxon>Metazoa</taxon>
        <taxon>Spiralia</taxon>
        <taxon>Lophotrochozoa</taxon>
        <taxon>Mollusca</taxon>
        <taxon>Gastropoda</taxon>
        <taxon>Caenogastropoda</taxon>
        <taxon>Neogastropoda</taxon>
        <taxon>Conoidea</taxon>
        <taxon>Conidae</taxon>
        <taxon>Conus</taxon>
        <taxon>Lividoconus</taxon>
    </lineage>
</organism>
<keyword evidence="6" id="KW-0027">Amidation</keyword>
<accession>A0A291I6Q2</accession>
<evidence type="ECO:0000256" key="2">
    <source>
        <dbReference type="ARBA" id="ARBA00009034"/>
    </source>
</evidence>
<keyword evidence="3" id="KW-0301">Gamma-carboxyglutamic acid</keyword>
<proteinExistence type="evidence at transcript level"/>
<comment type="subunit">
    <text evidence="8">Heterodimer of A and B chains; disulfide-linked.</text>
</comment>
<evidence type="ECO:0000256" key="5">
    <source>
        <dbReference type="ARBA" id="ARBA00022656"/>
    </source>
</evidence>
<sequence>MTTLSYFLLVALGLLLYVCRSSFGTEHTCEPYASPHPQGVCGQELTGLHELICEAEENFHGGTGKKRGRDSPLRKRRGFHSMLKARAKRNEASPLQRSVQGISCECCKNHCTFEEITEYCPPVTEGSG</sequence>
<dbReference type="SUPFAM" id="SSF56994">
    <property type="entry name" value="Insulin-like"/>
    <property type="match status" value="1"/>
</dbReference>
<feature type="chain" id="PRO_5012019059" evidence="9">
    <location>
        <begin position="25"/>
        <end position="128"/>
    </location>
</feature>
<dbReference type="GO" id="GO:0006006">
    <property type="term" value="P:glucose metabolic process"/>
    <property type="evidence" value="ECO:0007669"/>
    <property type="project" value="UniProtKB-KW"/>
</dbReference>